<reference evidence="1 2" key="1">
    <citation type="journal article" date="2022" name="New Phytol.">
        <title>Ecological generalism drives hyperdiversity of secondary metabolite gene clusters in xylarialean endophytes.</title>
        <authorList>
            <person name="Franco M.E.E."/>
            <person name="Wisecaver J.H."/>
            <person name="Arnold A.E."/>
            <person name="Ju Y.M."/>
            <person name="Slot J.C."/>
            <person name="Ahrendt S."/>
            <person name="Moore L.P."/>
            <person name="Eastman K.E."/>
            <person name="Scott K."/>
            <person name="Konkel Z."/>
            <person name="Mondo S.J."/>
            <person name="Kuo A."/>
            <person name="Hayes R.D."/>
            <person name="Haridas S."/>
            <person name="Andreopoulos B."/>
            <person name="Riley R."/>
            <person name="LaButti K."/>
            <person name="Pangilinan J."/>
            <person name="Lipzen A."/>
            <person name="Amirebrahimi M."/>
            <person name="Yan J."/>
            <person name="Adam C."/>
            <person name="Keymanesh K."/>
            <person name="Ng V."/>
            <person name="Louie K."/>
            <person name="Northen T."/>
            <person name="Drula E."/>
            <person name="Henrissat B."/>
            <person name="Hsieh H.M."/>
            <person name="Youens-Clark K."/>
            <person name="Lutzoni F."/>
            <person name="Miadlikowska J."/>
            <person name="Eastwood D.C."/>
            <person name="Hamelin R.C."/>
            <person name="Grigoriev I.V."/>
            <person name="U'Ren J.M."/>
        </authorList>
    </citation>
    <scope>NUCLEOTIDE SEQUENCE [LARGE SCALE GENOMIC DNA]</scope>
    <source>
        <strain evidence="1 2">ER1909</strain>
    </source>
</reference>
<name>A0ACC0CRR7_9PEZI</name>
<proteinExistence type="predicted"/>
<comment type="caution">
    <text evidence="1">The sequence shown here is derived from an EMBL/GenBank/DDBJ whole genome shotgun (WGS) entry which is preliminary data.</text>
</comment>
<evidence type="ECO:0000313" key="2">
    <source>
        <dbReference type="Proteomes" id="UP001497680"/>
    </source>
</evidence>
<sequence>MDSFDWDTFMTNSGEEPIIWDKLIADCLEGTFNISPLDWEPMAHSGEETFQPASSMSEMEWDMPTPPHMGPYNLQGSQVDTWPGGIYQHEPLPIRAANVSQNVARSAPPAPGHPVEKKNEDSKTVMKAEKKGKKKKSGDDDSYTIEDIFNESGFEWGKMEQVDEYRRHIERNTEKMEAYETALECLICGNRLNISGADGEEFITMQVINGCCEVCGLFSELWS</sequence>
<protein>
    <submittedName>
        <fullName evidence="1">Uncharacterized protein</fullName>
    </submittedName>
</protein>
<dbReference type="Proteomes" id="UP001497680">
    <property type="component" value="Unassembled WGS sequence"/>
</dbReference>
<keyword evidence="2" id="KW-1185">Reference proteome</keyword>
<accession>A0ACC0CRR7</accession>
<organism evidence="1 2">
    <name type="scientific">Hypoxylon rubiginosum</name>
    <dbReference type="NCBI Taxonomy" id="110542"/>
    <lineage>
        <taxon>Eukaryota</taxon>
        <taxon>Fungi</taxon>
        <taxon>Dikarya</taxon>
        <taxon>Ascomycota</taxon>
        <taxon>Pezizomycotina</taxon>
        <taxon>Sordariomycetes</taxon>
        <taxon>Xylariomycetidae</taxon>
        <taxon>Xylariales</taxon>
        <taxon>Hypoxylaceae</taxon>
        <taxon>Hypoxylon</taxon>
    </lineage>
</organism>
<gene>
    <name evidence="1" type="ORF">F4821DRAFT_263324</name>
</gene>
<evidence type="ECO:0000313" key="1">
    <source>
        <dbReference type="EMBL" id="KAI6082985.1"/>
    </source>
</evidence>
<dbReference type="EMBL" id="MU394359">
    <property type="protein sequence ID" value="KAI6082985.1"/>
    <property type="molecule type" value="Genomic_DNA"/>
</dbReference>